<gene>
    <name evidence="1" type="ORF">J2Z19_001666</name>
</gene>
<sequence>MNELVKGSAFQARIELVVFADGERCPMLLDGKGVPYFDPAVWALTRYRQKSASTVEQALRGAMLIHLFCWLYEIDLLERVRTGSFFSVGELEALATLACLPFNDIRKTVKKKTKTRAAVRGRARNASALLRRLPRAKRLKTVAAETTSVRLHYVCSYLRWLGERQKARFQDEWSGDAFSRSHVYEERLAGILKQVKERGPSASSKGRSSFIPGARDRLLAVADPSSPENPWTSPFVKLRNWTIVQWLIGTGMRKGELLGLLVADFNRVKRYCEIRRRQDNKRDPRRRQPAAKTFERLAPLVESLTKLGEEYLAARSKIEAARKHSFLFVSQSGKPLSLSAVTRLFATLRENFPDLGDATPHTCRHQWNEDFSDYADTIGMKSEDELRERIWLMGWSAKSNMPARYVKRRTKAKADEHSREMQTSLMKRRSERDPRS</sequence>
<proteinExistence type="predicted"/>
<reference evidence="1" key="1">
    <citation type="submission" date="2021-03" db="EMBL/GenBank/DDBJ databases">
        <title>Genomic Encyclopedia of Type Strains, Phase IV (KMG-IV): sequencing the most valuable type-strain genomes for metagenomic binning, comparative biology and taxonomic classification.</title>
        <authorList>
            <person name="Goeker M."/>
        </authorList>
    </citation>
    <scope>NUCLEOTIDE SEQUENCE</scope>
    <source>
        <strain evidence="1">DSM 18131</strain>
    </source>
</reference>
<dbReference type="EMBL" id="JAGGJR010000002">
    <property type="protein sequence ID" value="MBP1871954.1"/>
    <property type="molecule type" value="Genomic_DNA"/>
</dbReference>
<evidence type="ECO:0000313" key="1">
    <source>
        <dbReference type="EMBL" id="MBP1871954.1"/>
    </source>
</evidence>
<keyword evidence="2" id="KW-1185">Reference proteome</keyword>
<accession>A0ACC5STC4</accession>
<organism evidence="1 2">
    <name type="scientific">Ensifer adhaerens</name>
    <name type="common">Sinorhizobium morelense</name>
    <dbReference type="NCBI Taxonomy" id="106592"/>
    <lineage>
        <taxon>Bacteria</taxon>
        <taxon>Pseudomonadati</taxon>
        <taxon>Pseudomonadota</taxon>
        <taxon>Alphaproteobacteria</taxon>
        <taxon>Hyphomicrobiales</taxon>
        <taxon>Rhizobiaceae</taxon>
        <taxon>Sinorhizobium/Ensifer group</taxon>
        <taxon>Ensifer</taxon>
    </lineage>
</organism>
<name>A0ACC5STC4_ENSAD</name>
<comment type="caution">
    <text evidence="1">The sequence shown here is derived from an EMBL/GenBank/DDBJ whole genome shotgun (WGS) entry which is preliminary data.</text>
</comment>
<protein>
    <submittedName>
        <fullName evidence="1">Integrase</fullName>
    </submittedName>
</protein>
<evidence type="ECO:0000313" key="2">
    <source>
        <dbReference type="Proteomes" id="UP000823773"/>
    </source>
</evidence>
<dbReference type="Proteomes" id="UP000823773">
    <property type="component" value="Unassembled WGS sequence"/>
</dbReference>